<dbReference type="Gene3D" id="3.40.50.300">
    <property type="entry name" value="P-loop containing nucleotide triphosphate hydrolases"/>
    <property type="match status" value="1"/>
</dbReference>
<accession>A0ABP9WF04</accession>
<organism evidence="2 3">
    <name type="scientific">Demequina sediminis</name>
    <dbReference type="NCBI Taxonomy" id="1930058"/>
    <lineage>
        <taxon>Bacteria</taxon>
        <taxon>Bacillati</taxon>
        <taxon>Actinomycetota</taxon>
        <taxon>Actinomycetes</taxon>
        <taxon>Micrococcales</taxon>
        <taxon>Demequinaceae</taxon>
        <taxon>Demequina</taxon>
    </lineage>
</organism>
<evidence type="ECO:0000259" key="1">
    <source>
        <dbReference type="Pfam" id="PF03976"/>
    </source>
</evidence>
<dbReference type="InterPro" id="IPR027417">
    <property type="entry name" value="P-loop_NTPase"/>
</dbReference>
<feature type="domain" description="Polyphosphate kinase-2-related" evidence="1">
    <location>
        <begin position="47"/>
        <end position="272"/>
    </location>
</feature>
<reference evidence="2 3" key="1">
    <citation type="submission" date="2024-02" db="EMBL/GenBank/DDBJ databases">
        <title>Lysinimicrobium sediminis NBRC 112286.</title>
        <authorList>
            <person name="Ichikawa N."/>
            <person name="Katano-Makiyama Y."/>
            <person name="Hidaka K."/>
        </authorList>
    </citation>
    <scope>NUCLEOTIDE SEQUENCE [LARGE SCALE GENOMIC DNA]</scope>
    <source>
        <strain evidence="2 3">NBRC 112286</strain>
    </source>
</reference>
<comment type="caution">
    <text evidence="2">The sequence shown here is derived from an EMBL/GenBank/DDBJ whole genome shotgun (WGS) entry which is preliminary data.</text>
</comment>
<keyword evidence="3" id="KW-1185">Reference proteome</keyword>
<dbReference type="PANTHER" id="PTHR34383:SF3">
    <property type="entry name" value="POLYPHOSPHATE:AMP PHOSPHOTRANSFERASE"/>
    <property type="match status" value="1"/>
</dbReference>
<dbReference type="NCBIfam" id="TIGR03709">
    <property type="entry name" value="PPK2_rel_1"/>
    <property type="match status" value="1"/>
</dbReference>
<evidence type="ECO:0000313" key="2">
    <source>
        <dbReference type="EMBL" id="GAA5517803.1"/>
    </source>
</evidence>
<dbReference type="Proteomes" id="UP001426770">
    <property type="component" value="Unassembled WGS sequence"/>
</dbReference>
<dbReference type="EMBL" id="BAABRR010000001">
    <property type="protein sequence ID" value="GAA5517803.1"/>
    <property type="molecule type" value="Genomic_DNA"/>
</dbReference>
<dbReference type="PANTHER" id="PTHR34383">
    <property type="entry name" value="POLYPHOSPHATE:AMP PHOSPHOTRANSFERASE-RELATED"/>
    <property type="match status" value="1"/>
</dbReference>
<evidence type="ECO:0000313" key="3">
    <source>
        <dbReference type="Proteomes" id="UP001426770"/>
    </source>
</evidence>
<dbReference type="SUPFAM" id="SSF52540">
    <property type="entry name" value="P-loop containing nucleoside triphosphate hydrolases"/>
    <property type="match status" value="1"/>
</dbReference>
<name>A0ABP9WF04_9MICO</name>
<dbReference type="RefSeq" id="WP_286215847.1">
    <property type="nucleotide sequence ID" value="NZ_AP027736.1"/>
</dbReference>
<protein>
    <submittedName>
        <fullName evidence="2">Polyphosphate:AMP/ADP phosphotransferase</fullName>
    </submittedName>
</protein>
<sequence length="297" mass="33713">MVKKSGKKRSATAGWEGRAADALRVGPGFDLGELDTSATPGFDGDDAAGEALMKRLGRRLSDLQEMLYAEGRSGGTRAVLLVLQGMDTSGKGGISRHVLGMVDPQGVTVRAFGVPTEEERRHHYLWRIRRALPQPGRIGVFDRSHYEDVLVVRVDGLVEDDPWLERYEEIIRFERETEAARITVLKCALMISPHEQLERLSERLTRPDKFWKYNPSDLDVRAKWDDYMHAYQDVFDHTSTASAPWHVIPADHKWYARLAVTQLLVDTLEDMNLTWPAADFDLDAERARLARMLEETP</sequence>
<dbReference type="Pfam" id="PF03976">
    <property type="entry name" value="PPK2"/>
    <property type="match status" value="1"/>
</dbReference>
<dbReference type="InterPro" id="IPR022300">
    <property type="entry name" value="PPK2-rel_1"/>
</dbReference>
<dbReference type="InterPro" id="IPR022488">
    <property type="entry name" value="PPK2-related"/>
</dbReference>
<proteinExistence type="predicted"/>
<gene>
    <name evidence="2" type="ORF">Lsed01_00213</name>
</gene>